<dbReference type="KEGG" id="aalt:CC77DRAFT_23848"/>
<evidence type="ECO:0000256" key="3">
    <source>
        <dbReference type="ARBA" id="ARBA00022989"/>
    </source>
</evidence>
<keyword evidence="2 6" id="KW-0812">Transmembrane</keyword>
<feature type="transmembrane region" description="Helical" evidence="6">
    <location>
        <begin position="382"/>
        <end position="400"/>
    </location>
</feature>
<evidence type="ECO:0000259" key="7">
    <source>
        <dbReference type="PROSITE" id="PS50850"/>
    </source>
</evidence>
<dbReference type="RefSeq" id="XP_018391505.1">
    <property type="nucleotide sequence ID" value="XM_018530797.1"/>
</dbReference>
<dbReference type="Pfam" id="PF07690">
    <property type="entry name" value="MFS_1"/>
    <property type="match status" value="1"/>
</dbReference>
<feature type="transmembrane region" description="Helical" evidence="6">
    <location>
        <begin position="119"/>
        <end position="137"/>
    </location>
</feature>
<feature type="transmembrane region" description="Helical" evidence="6">
    <location>
        <begin position="143"/>
        <end position="166"/>
    </location>
</feature>
<dbReference type="InterPro" id="IPR011701">
    <property type="entry name" value="MFS"/>
</dbReference>
<evidence type="ECO:0000313" key="9">
    <source>
        <dbReference type="Proteomes" id="UP000077248"/>
    </source>
</evidence>
<keyword evidence="9" id="KW-1185">Reference proteome</keyword>
<feature type="transmembrane region" description="Helical" evidence="6">
    <location>
        <begin position="488"/>
        <end position="510"/>
    </location>
</feature>
<evidence type="ECO:0000256" key="4">
    <source>
        <dbReference type="ARBA" id="ARBA00023136"/>
    </source>
</evidence>
<keyword evidence="3 6" id="KW-1133">Transmembrane helix</keyword>
<feature type="compositionally biased region" description="Polar residues" evidence="5">
    <location>
        <begin position="20"/>
        <end position="29"/>
    </location>
</feature>
<dbReference type="Gene3D" id="1.20.1250.20">
    <property type="entry name" value="MFS general substrate transporter like domains"/>
    <property type="match status" value="1"/>
</dbReference>
<feature type="transmembrane region" description="Helical" evidence="6">
    <location>
        <begin position="211"/>
        <end position="229"/>
    </location>
</feature>
<dbReference type="Proteomes" id="UP000077248">
    <property type="component" value="Unassembled WGS sequence"/>
</dbReference>
<accession>A0A177E297</accession>
<sequence>MSSHELTAMPIHQSSDKTVEQVSNETKTTPLPPDYKPNARPAVFRTTIHEVLFVFIATMGVAMPSLLQGCTIIISSSVKKDLSMSTTEITWMTASSALTSGSFLLFFGKLADMFGRRSMFLASLFLFAAFALGTGFSQDALTLIILNGVMGLMCALAVPPCQGILGSIYEKPSRRKNLAFASFSAGNPLGFVFGTIFSGIATQLFGWRAPFWLLAIIYLVVAIIAGFTVPVDDSDKLPLTVASFKQFDVIGAALIIGGIGLFSTALSAGPDAAQGFKSTYILVFLILGVVLIVAFILWETRFPFPLMPMNVWRDRESCLIMVVLVPGFLVFPPMTFFIALYLQELFHYSALLTAVHMLPMAVSGIIINVVAGLILHRVSNKILMGIGTLAYTIASILVAVQRSGDSYWAFTFPSLVIIVVGADFHFNVANMYVLSSLPKAQQSIAASIFQTITKLAVTVGFGVETAVFNSVVADPASTGYYDNDPYEPFAAVFWAAAVTTFLSLFAVPFLRIKTQGNHD</sequence>
<dbReference type="GO" id="GO:0016020">
    <property type="term" value="C:membrane"/>
    <property type="evidence" value="ECO:0007669"/>
    <property type="project" value="UniProtKB-SubCell"/>
</dbReference>
<comment type="subcellular location">
    <subcellularLocation>
        <location evidence="1">Membrane</location>
        <topology evidence="1">Multi-pass membrane protein</topology>
    </subcellularLocation>
</comment>
<protein>
    <submittedName>
        <fullName evidence="8">MFS general substrate transporter</fullName>
    </submittedName>
</protein>
<evidence type="ECO:0000256" key="1">
    <source>
        <dbReference type="ARBA" id="ARBA00004141"/>
    </source>
</evidence>
<dbReference type="GO" id="GO:0022857">
    <property type="term" value="F:transmembrane transporter activity"/>
    <property type="evidence" value="ECO:0007669"/>
    <property type="project" value="InterPro"/>
</dbReference>
<feature type="transmembrane region" description="Helical" evidence="6">
    <location>
        <begin position="319"/>
        <end position="342"/>
    </location>
</feature>
<dbReference type="EMBL" id="KV441469">
    <property type="protein sequence ID" value="OAG26084.1"/>
    <property type="molecule type" value="Genomic_DNA"/>
</dbReference>
<feature type="domain" description="Major facilitator superfamily (MFS) profile" evidence="7">
    <location>
        <begin position="53"/>
        <end position="515"/>
    </location>
</feature>
<feature type="region of interest" description="Disordered" evidence="5">
    <location>
        <begin position="1"/>
        <end position="34"/>
    </location>
</feature>
<feature type="transmembrane region" description="Helical" evidence="6">
    <location>
        <begin position="447"/>
        <end position="468"/>
    </location>
</feature>
<feature type="transmembrane region" description="Helical" evidence="6">
    <location>
        <begin position="249"/>
        <end position="268"/>
    </location>
</feature>
<proteinExistence type="predicted"/>
<evidence type="ECO:0000256" key="2">
    <source>
        <dbReference type="ARBA" id="ARBA00022692"/>
    </source>
</evidence>
<name>A0A177E297_ALTAL</name>
<keyword evidence="4 6" id="KW-0472">Membrane</keyword>
<reference evidence="8 9" key="1">
    <citation type="submission" date="2016-05" db="EMBL/GenBank/DDBJ databases">
        <title>Comparative analysis of secretome profiles of manganese(II)-oxidizing ascomycete fungi.</title>
        <authorList>
            <consortium name="DOE Joint Genome Institute"/>
            <person name="Zeiner C.A."/>
            <person name="Purvine S.O."/>
            <person name="Zink E.M."/>
            <person name="Wu S."/>
            <person name="Pasa-Tolic L."/>
            <person name="Chaput D.L."/>
            <person name="Haridas S."/>
            <person name="Grigoriev I.V."/>
            <person name="Santelli C.M."/>
            <person name="Hansel C.M."/>
        </authorList>
    </citation>
    <scope>NUCLEOTIDE SEQUENCE [LARGE SCALE GENOMIC DNA]</scope>
    <source>
        <strain evidence="8 9">SRC1lrK2f</strain>
    </source>
</reference>
<feature type="transmembrane region" description="Helical" evidence="6">
    <location>
        <begin position="406"/>
        <end position="426"/>
    </location>
</feature>
<evidence type="ECO:0000256" key="5">
    <source>
        <dbReference type="SAM" id="MobiDB-lite"/>
    </source>
</evidence>
<organism evidence="8 9">
    <name type="scientific">Alternaria alternata</name>
    <name type="common">Alternaria rot fungus</name>
    <name type="synonym">Torula alternata</name>
    <dbReference type="NCBI Taxonomy" id="5599"/>
    <lineage>
        <taxon>Eukaryota</taxon>
        <taxon>Fungi</taxon>
        <taxon>Dikarya</taxon>
        <taxon>Ascomycota</taxon>
        <taxon>Pezizomycotina</taxon>
        <taxon>Dothideomycetes</taxon>
        <taxon>Pleosporomycetidae</taxon>
        <taxon>Pleosporales</taxon>
        <taxon>Pleosporineae</taxon>
        <taxon>Pleosporaceae</taxon>
        <taxon>Alternaria</taxon>
        <taxon>Alternaria sect. Alternaria</taxon>
        <taxon>Alternaria alternata complex</taxon>
    </lineage>
</organism>
<evidence type="ECO:0000256" key="6">
    <source>
        <dbReference type="SAM" id="Phobius"/>
    </source>
</evidence>
<feature type="transmembrane region" description="Helical" evidence="6">
    <location>
        <begin position="280"/>
        <end position="298"/>
    </location>
</feature>
<feature type="transmembrane region" description="Helical" evidence="6">
    <location>
        <begin position="348"/>
        <end position="375"/>
    </location>
</feature>
<feature type="transmembrane region" description="Helical" evidence="6">
    <location>
        <begin position="51"/>
        <end position="74"/>
    </location>
</feature>
<feature type="transmembrane region" description="Helical" evidence="6">
    <location>
        <begin position="178"/>
        <end position="205"/>
    </location>
</feature>
<dbReference type="InterPro" id="IPR020846">
    <property type="entry name" value="MFS_dom"/>
</dbReference>
<dbReference type="VEuPathDB" id="FungiDB:CC77DRAFT_23848"/>
<feature type="transmembrane region" description="Helical" evidence="6">
    <location>
        <begin position="89"/>
        <end position="107"/>
    </location>
</feature>
<dbReference type="PANTHER" id="PTHR42718:SF23">
    <property type="entry name" value="MAJOR FACILITATOR SUPERFAMILY (MFS) PROFILE DOMAIN-CONTAINING PROTEIN"/>
    <property type="match status" value="1"/>
</dbReference>
<dbReference type="GeneID" id="29116391"/>
<dbReference type="Gene3D" id="1.20.1720.10">
    <property type="entry name" value="Multidrug resistance protein D"/>
    <property type="match status" value="1"/>
</dbReference>
<gene>
    <name evidence="8" type="ORF">CC77DRAFT_23848</name>
</gene>
<dbReference type="InterPro" id="IPR036259">
    <property type="entry name" value="MFS_trans_sf"/>
</dbReference>
<dbReference type="SUPFAM" id="SSF103473">
    <property type="entry name" value="MFS general substrate transporter"/>
    <property type="match status" value="1"/>
</dbReference>
<dbReference type="PANTHER" id="PTHR42718">
    <property type="entry name" value="MAJOR FACILITATOR SUPERFAMILY MULTIDRUG TRANSPORTER MFSC"/>
    <property type="match status" value="1"/>
</dbReference>
<dbReference type="PROSITE" id="PS50850">
    <property type="entry name" value="MFS"/>
    <property type="match status" value="1"/>
</dbReference>
<dbReference type="OMA" id="WAFPPDE"/>
<dbReference type="AlphaFoldDB" id="A0A177E297"/>
<evidence type="ECO:0000313" key="8">
    <source>
        <dbReference type="EMBL" id="OAG26084.1"/>
    </source>
</evidence>